<organism evidence="2 3">
    <name type="scientific">Oncorhynchus mykiss</name>
    <name type="common">Rainbow trout</name>
    <name type="synonym">Salmo gairdneri</name>
    <dbReference type="NCBI Taxonomy" id="8022"/>
    <lineage>
        <taxon>Eukaryota</taxon>
        <taxon>Metazoa</taxon>
        <taxon>Chordata</taxon>
        <taxon>Craniata</taxon>
        <taxon>Vertebrata</taxon>
        <taxon>Euteleostomi</taxon>
        <taxon>Actinopterygii</taxon>
        <taxon>Neopterygii</taxon>
        <taxon>Teleostei</taxon>
        <taxon>Protacanthopterygii</taxon>
        <taxon>Salmoniformes</taxon>
        <taxon>Salmonidae</taxon>
        <taxon>Salmoninae</taxon>
        <taxon>Oncorhynchus</taxon>
    </lineage>
</organism>
<dbReference type="PROSITE" id="PS50878">
    <property type="entry name" value="RT_POL"/>
    <property type="match status" value="1"/>
</dbReference>
<dbReference type="CDD" id="cd01650">
    <property type="entry name" value="RT_nLTR_like"/>
    <property type="match status" value="1"/>
</dbReference>
<accession>A0A8K9Y8I9</accession>
<name>A0A8K9Y8I9_ONCMY</name>
<evidence type="ECO:0000313" key="2">
    <source>
        <dbReference type="Ensembl" id="ENSOMYP00000143740.1"/>
    </source>
</evidence>
<dbReference type="Ensembl" id="ENSOMYT00000167221.1">
    <property type="protein sequence ID" value="ENSOMYP00000143740.1"/>
    <property type="gene ID" value="ENSOMYG00000071439.1"/>
</dbReference>
<evidence type="ECO:0000313" key="3">
    <source>
        <dbReference type="Proteomes" id="UP000694395"/>
    </source>
</evidence>
<dbReference type="InterPro" id="IPR043502">
    <property type="entry name" value="DNA/RNA_pol_sf"/>
</dbReference>
<dbReference type="InterPro" id="IPR000477">
    <property type="entry name" value="RT_dom"/>
</dbReference>
<dbReference type="AlphaFoldDB" id="A0A8K9Y8I9"/>
<dbReference type="SUPFAM" id="SSF56672">
    <property type="entry name" value="DNA/RNA polymerases"/>
    <property type="match status" value="1"/>
</dbReference>
<dbReference type="Proteomes" id="UP000694395">
    <property type="component" value="Chromosome 5"/>
</dbReference>
<dbReference type="GeneTree" id="ENSGT01030000234565"/>
<dbReference type="PANTHER" id="PTHR33332">
    <property type="entry name" value="REVERSE TRANSCRIPTASE DOMAIN-CONTAINING PROTEIN"/>
    <property type="match status" value="1"/>
</dbReference>
<reference evidence="2" key="1">
    <citation type="submission" date="2020-07" db="EMBL/GenBank/DDBJ databases">
        <title>A long reads based de novo assembly of the rainbow trout Arlee double haploid line genome.</title>
        <authorList>
            <person name="Gao G."/>
            <person name="Palti Y."/>
        </authorList>
    </citation>
    <scope>NUCLEOTIDE SEQUENCE [LARGE SCALE GENOMIC DNA]</scope>
</reference>
<proteinExistence type="predicted"/>
<dbReference type="Pfam" id="PF00078">
    <property type="entry name" value="RVT_1"/>
    <property type="match status" value="1"/>
</dbReference>
<sequence>MLNTPAILQSKLDALNLTQIINEPTRYLPKALNTGTLIDIILTNLPSKYTSAVFNQDLSDHCLIACIRNGSAVKRPPLITVKRFLKHFNEQAFLIDLAGVSWKDIDLIPSVEDAWIFFTNAFLTILNKHAPFKKFRTRNRYSPWFSPDLTALNQQKNILWRSALASNSLRDMQLFREARNHYTQAVRKAKASFFKQKFASCNTNSKRFWNTVKSMENKNPSSQLPTALKIGNTVTTDKSTIIENFNKHFSTAGHAFHLATPTPVNSTTPPTTTRPSLPHFSFSQICSADVLNELQNLDPYKSAGLDNLDPFFLKLSAKIVATPITSLFNLSFVSSEIPKDWKAAAVIPLFKGGDTLDPNCYRPISILPCLSKVFESQVNKQITDHFESHHTFSAMQSGFRAGHGCTSATLKVLNDILTAIDKKHYCAAVFIDLAKAFDSVNHHILIGRLDSLGFSNDCLAWFTNYFSDRVQCVKSEGLLSGPLAVSMGVPQGSILGPTLFSVYINEVALAAGESLIHLYADDTILYTSGPSLDTVLTTLQASFNATQLSFRGLQLLLNTSKTKCMLFNRSLPVPTRLSNITTLDGSDLEYVDNYKYLGVWLDCKLSFQTHIKHLQSKVKSRIGFLFRNKASFTHAAKLTLVKLTILPILDFGDVIYKIASNTLLNKLDAVYHSAIRFVTKAPYTTHHCDLYALVGWPSLHTRRQTHWLHVIYKTLLGKVPPYLSSLVTIASPTCSTRSSRYISLVTPKTNSFFGRLSFQFTAANDWNKLQTSLKLETLISLTSFKHQLSEQLTDYCTCT</sequence>
<protein>
    <recommendedName>
        <fullName evidence="1">Reverse transcriptase domain-containing protein</fullName>
    </recommendedName>
</protein>
<feature type="domain" description="Reverse transcriptase" evidence="1">
    <location>
        <begin position="330"/>
        <end position="601"/>
    </location>
</feature>
<reference evidence="2" key="2">
    <citation type="submission" date="2025-08" db="UniProtKB">
        <authorList>
            <consortium name="Ensembl"/>
        </authorList>
    </citation>
    <scope>IDENTIFICATION</scope>
</reference>
<reference evidence="2" key="3">
    <citation type="submission" date="2025-09" db="UniProtKB">
        <authorList>
            <consortium name="Ensembl"/>
        </authorList>
    </citation>
    <scope>IDENTIFICATION</scope>
</reference>
<keyword evidence="3" id="KW-1185">Reference proteome</keyword>
<evidence type="ECO:0000259" key="1">
    <source>
        <dbReference type="PROSITE" id="PS50878"/>
    </source>
</evidence>